<comment type="similarity">
    <text evidence="1 2">Belongs to the short-chain dehydrogenases/reductases (SDR) family.</text>
</comment>
<evidence type="ECO:0000313" key="5">
    <source>
        <dbReference type="Proteomes" id="UP001236748"/>
    </source>
</evidence>
<dbReference type="PANTHER" id="PTHR45024">
    <property type="entry name" value="DEHYDROGENASES, SHORT CHAIN"/>
    <property type="match status" value="1"/>
</dbReference>
<gene>
    <name evidence="4" type="ORF">PSH67_19840</name>
</gene>
<proteinExistence type="inferred from homology"/>
<dbReference type="InterPro" id="IPR020904">
    <property type="entry name" value="Sc_DH/Rdtase_CS"/>
</dbReference>
<dbReference type="PROSITE" id="PS00061">
    <property type="entry name" value="ADH_SHORT"/>
    <property type="match status" value="1"/>
</dbReference>
<dbReference type="InterPro" id="IPR002347">
    <property type="entry name" value="SDR_fam"/>
</dbReference>
<evidence type="ECO:0000313" key="4">
    <source>
        <dbReference type="EMBL" id="WLH05085.1"/>
    </source>
</evidence>
<sequence>MTAMLEGKVVVVSGAGNGIGRAIALEMAAEGARVVVNDLGSSVHGEGADAGPAQRVVDEIKALGGEAVASTDSVAGWDSAHRIVQTAMDTFGRIDVVVNNAGILRDRMFHKMDEQEWLAVLNVHLNGSFFLARAAAPHFRQQNGGSYIHMTSNTGLVGNVGQANYAAAKLGIVGMSKAIALDMAAFGVRSNCISPAAWSRMIGAVPTDTPEKKLQAERMEKMMHPSKQAPLAVFLASDAAKDVSGQIFYVRSNEIMLVSQPRVSRSVHRDGGWTAQSVAEHAIPALRASFLPLQQTHEIYSWDPI</sequence>
<dbReference type="RefSeq" id="WP_141606864.1">
    <property type="nucleotide sequence ID" value="NZ_CP117450.1"/>
</dbReference>
<dbReference type="PANTHER" id="PTHR45024:SF3">
    <property type="entry name" value="BLL2957 PROTEIN"/>
    <property type="match status" value="1"/>
</dbReference>
<feature type="domain" description="Ketoreductase" evidence="3">
    <location>
        <begin position="8"/>
        <end position="204"/>
    </location>
</feature>
<dbReference type="SUPFAM" id="SSF51735">
    <property type="entry name" value="NAD(P)-binding Rossmann-fold domains"/>
    <property type="match status" value="1"/>
</dbReference>
<dbReference type="Proteomes" id="UP001236748">
    <property type="component" value="Chromosome"/>
</dbReference>
<protein>
    <submittedName>
        <fullName evidence="4">SDR family oxidoreductase</fullName>
    </submittedName>
</protein>
<dbReference type="EMBL" id="CP117450">
    <property type="protein sequence ID" value="WLH05085.1"/>
    <property type="molecule type" value="Genomic_DNA"/>
</dbReference>
<dbReference type="SMART" id="SM00822">
    <property type="entry name" value="PKS_KR"/>
    <property type="match status" value="1"/>
</dbReference>
<keyword evidence="5" id="KW-1185">Reference proteome</keyword>
<reference evidence="4 5" key="1">
    <citation type="submission" date="2023-02" db="EMBL/GenBank/DDBJ databases">
        <title>Evolution of Hrp T3SS in non-pathogenic Pseudomonas fluorescens.</title>
        <authorList>
            <person name="Liao K."/>
            <person name="Wei H."/>
            <person name="Gu Y."/>
        </authorList>
    </citation>
    <scope>NUCLEOTIDE SEQUENCE [LARGE SCALE GENOMIC DNA]</scope>
    <source>
        <strain evidence="4 5">FP2043</strain>
    </source>
</reference>
<evidence type="ECO:0000256" key="2">
    <source>
        <dbReference type="RuleBase" id="RU000363"/>
    </source>
</evidence>
<dbReference type="Pfam" id="PF00106">
    <property type="entry name" value="adh_short"/>
    <property type="match status" value="1"/>
</dbReference>
<organism evidence="4 5">
    <name type="scientific">Pseudomonas lurida</name>
    <dbReference type="NCBI Taxonomy" id="244566"/>
    <lineage>
        <taxon>Bacteria</taxon>
        <taxon>Pseudomonadati</taxon>
        <taxon>Pseudomonadota</taxon>
        <taxon>Gammaproteobacteria</taxon>
        <taxon>Pseudomonadales</taxon>
        <taxon>Pseudomonadaceae</taxon>
        <taxon>Pseudomonas</taxon>
    </lineage>
</organism>
<dbReference type="PRINTS" id="PR00080">
    <property type="entry name" value="SDRFAMILY"/>
</dbReference>
<dbReference type="PRINTS" id="PR00081">
    <property type="entry name" value="GDHRDH"/>
</dbReference>
<dbReference type="InterPro" id="IPR051687">
    <property type="entry name" value="Peroxisomal_Beta-Oxidation"/>
</dbReference>
<evidence type="ECO:0000259" key="3">
    <source>
        <dbReference type="SMART" id="SM00822"/>
    </source>
</evidence>
<dbReference type="InterPro" id="IPR036291">
    <property type="entry name" value="NAD(P)-bd_dom_sf"/>
</dbReference>
<dbReference type="InterPro" id="IPR057326">
    <property type="entry name" value="KR_dom"/>
</dbReference>
<name>A0ABY9FP49_9PSED</name>
<dbReference type="Gene3D" id="3.40.50.720">
    <property type="entry name" value="NAD(P)-binding Rossmann-like Domain"/>
    <property type="match status" value="2"/>
</dbReference>
<accession>A0ABY9FP49</accession>
<evidence type="ECO:0000256" key="1">
    <source>
        <dbReference type="ARBA" id="ARBA00006484"/>
    </source>
</evidence>